<dbReference type="Pfam" id="PF00990">
    <property type="entry name" value="GGDEF"/>
    <property type="match status" value="1"/>
</dbReference>
<evidence type="ECO:0000256" key="4">
    <source>
        <dbReference type="ARBA" id="ARBA00023163"/>
    </source>
</evidence>
<feature type="domain" description="PAC" evidence="5">
    <location>
        <begin position="620"/>
        <end position="671"/>
    </location>
</feature>
<evidence type="ECO:0000313" key="7">
    <source>
        <dbReference type="Proteomes" id="UP000317046"/>
    </source>
</evidence>
<dbReference type="NCBIfam" id="TIGR00229">
    <property type="entry name" value="sensory_box"/>
    <property type="match status" value="1"/>
</dbReference>
<dbReference type="InterPro" id="IPR004104">
    <property type="entry name" value="Gfo/Idh/MocA-like_OxRdtase_C"/>
</dbReference>
<keyword evidence="4" id="KW-0804">Transcription</keyword>
<dbReference type="Gene3D" id="3.30.450.20">
    <property type="entry name" value="PAS domain"/>
    <property type="match status" value="1"/>
</dbReference>
<dbReference type="SMART" id="SM00086">
    <property type="entry name" value="PAC"/>
    <property type="match status" value="1"/>
</dbReference>
<dbReference type="PANTHER" id="PTHR30146:SF109">
    <property type="entry name" value="HTH-TYPE TRANSCRIPTIONAL REGULATOR GALS"/>
    <property type="match status" value="1"/>
</dbReference>
<dbReference type="InterPro" id="IPR046335">
    <property type="entry name" value="LacI/GalR-like_sensor"/>
</dbReference>
<protein>
    <recommendedName>
        <fullName evidence="5">PAC domain-containing protein</fullName>
    </recommendedName>
</protein>
<dbReference type="CDD" id="cd00130">
    <property type="entry name" value="PAS"/>
    <property type="match status" value="1"/>
</dbReference>
<evidence type="ECO:0000256" key="3">
    <source>
        <dbReference type="ARBA" id="ARBA00023125"/>
    </source>
</evidence>
<dbReference type="Pfam" id="PF13377">
    <property type="entry name" value="Peripla_BP_3"/>
    <property type="match status" value="1"/>
</dbReference>
<dbReference type="RefSeq" id="WP_170223962.1">
    <property type="nucleotide sequence ID" value="NZ_BJLR01000017.1"/>
</dbReference>
<evidence type="ECO:0000259" key="5">
    <source>
        <dbReference type="PROSITE" id="PS50113"/>
    </source>
</evidence>
<keyword evidence="2" id="KW-0805">Transcription regulation</keyword>
<sequence length="909" mass="96621">MVHVGVLTPITGGFYYGDVVANVTQAVAAAGGHVTLVQTIDAGRSRQKLPPAPDVPHIGWDSFDGIVAIAQAASASSLRSAIASGTPVVTVGSEIDLDAAQVVADNRDVVRGAVGHLVEHGHRRIAFVGNLSQSDTNARYEGFRAGVAAHGLGGGATLVTTVDHVEAGGRLAADAVLATGVTAVVTGTDRIALGLAAALRERGVRIPDDLAVIGYDDVEEGWWHDPPLTTVHQAIGTLGTRAAELLLAELRGEPDHGMHVVGSTFVARETCGCPAGAGGSAELGIAGADELVAVVLRHLEEHAGPGDEPDALARLDAVLAATVARLYPSPPPPEAMLSFSETVVDRFSVLAADAAGRGDPTADLLRPAGARTMLALRDHERGVTLERTERLASSIVEQYDVGIEVLSTSSGDPEQLAWLTKASARVACLALWEGDPADGVLHVTGVFDPEGRLDEAPSGTLRIEDFPPRALVEQADAGLGDVLYVVPVRGVNGDHGFLCVLGACERGSRSDPATYAHWATTHNHWAAVLAVALKQKALLGHLGRSEERYSLAASAAKDGLWEWEAGLGHVYVSERCRELLGVADDAAVTLDTWVALAHPLDTDRVAAELGRAVDEPGVPVEVEYRVTGADGATRWVLTRCLAVASEGVVQRVVGSVSDIQTRKDLEDQLRQEALYDNVTGLPNRRLFVDRLDAALRHQDRAEAAGFAVLFFDLDGQWICGVPQRVYSKLGYGVNRDIAVENEVTALVDYGDGVTGTFVTCTYDIAGTDRFEILGDQGKIVVEDSKRAVVTRLRKPEAELSAGMDMADVMRLFTGEVDLDTLYTQETIELESPFGQQHADVLENFARNVLDGTPLVAPGADGIHGVRLANAIHLSSWLDQEVALDLDERQYLDLLNERIREEGLFPVREV</sequence>
<dbReference type="GO" id="GO:0000976">
    <property type="term" value="F:transcription cis-regulatory region binding"/>
    <property type="evidence" value="ECO:0007669"/>
    <property type="project" value="TreeGrafter"/>
</dbReference>
<dbReference type="Pfam" id="PF02894">
    <property type="entry name" value="GFO_IDH_MocA_C"/>
    <property type="match status" value="1"/>
</dbReference>
<evidence type="ECO:0000256" key="1">
    <source>
        <dbReference type="ARBA" id="ARBA00010928"/>
    </source>
</evidence>
<dbReference type="Pfam" id="PF08447">
    <property type="entry name" value="PAS_3"/>
    <property type="match status" value="1"/>
</dbReference>
<keyword evidence="3" id="KW-0238">DNA-binding</keyword>
<dbReference type="PANTHER" id="PTHR30146">
    <property type="entry name" value="LACI-RELATED TRANSCRIPTIONAL REPRESSOR"/>
    <property type="match status" value="1"/>
</dbReference>
<dbReference type="Gene3D" id="3.30.360.10">
    <property type="entry name" value="Dihydrodipicolinate Reductase, domain 2"/>
    <property type="match status" value="1"/>
</dbReference>
<dbReference type="SUPFAM" id="SSF55785">
    <property type="entry name" value="PYP-like sensor domain (PAS domain)"/>
    <property type="match status" value="1"/>
</dbReference>
<dbReference type="CDD" id="cd06267">
    <property type="entry name" value="PBP1_LacI_sugar_binding-like"/>
    <property type="match status" value="1"/>
</dbReference>
<name>A0A4Y3KYT5_9CELL</name>
<reference evidence="6" key="1">
    <citation type="submission" date="2019-06" db="EMBL/GenBank/DDBJ databases">
        <title>Whole genome shotgun sequence of Cellulomonas cellasea NBRC 3753.</title>
        <authorList>
            <person name="Hosoyama A."/>
            <person name="Uohara A."/>
            <person name="Ohji S."/>
            <person name="Ichikawa N."/>
        </authorList>
    </citation>
    <scope>NUCLEOTIDE SEQUENCE [LARGE SCALE GENOMIC DNA]</scope>
    <source>
        <strain evidence="6">NBRC 3753</strain>
    </source>
</reference>
<dbReference type="GO" id="GO:0003700">
    <property type="term" value="F:DNA-binding transcription factor activity"/>
    <property type="evidence" value="ECO:0007669"/>
    <property type="project" value="TreeGrafter"/>
</dbReference>
<dbReference type="InterPro" id="IPR028082">
    <property type="entry name" value="Peripla_BP_I"/>
</dbReference>
<dbReference type="InterPro" id="IPR000160">
    <property type="entry name" value="GGDEF_dom"/>
</dbReference>
<dbReference type="Proteomes" id="UP000317046">
    <property type="component" value="Unassembled WGS sequence"/>
</dbReference>
<dbReference type="AlphaFoldDB" id="A0A4Y3KYT5"/>
<organism evidence="6 7">
    <name type="scientific">Cellulomonas cellasea</name>
    <dbReference type="NCBI Taxonomy" id="43670"/>
    <lineage>
        <taxon>Bacteria</taxon>
        <taxon>Bacillati</taxon>
        <taxon>Actinomycetota</taxon>
        <taxon>Actinomycetes</taxon>
        <taxon>Micrococcales</taxon>
        <taxon>Cellulomonadaceae</taxon>
        <taxon>Cellulomonas</taxon>
    </lineage>
</organism>
<dbReference type="InterPro" id="IPR043128">
    <property type="entry name" value="Rev_trsase/Diguanyl_cyclase"/>
</dbReference>
<dbReference type="PROSITE" id="PS50113">
    <property type="entry name" value="PAC"/>
    <property type="match status" value="1"/>
</dbReference>
<dbReference type="InterPro" id="IPR001610">
    <property type="entry name" value="PAC"/>
</dbReference>
<dbReference type="Gene3D" id="3.30.70.270">
    <property type="match status" value="1"/>
</dbReference>
<dbReference type="SUPFAM" id="SSF55347">
    <property type="entry name" value="Glyceraldehyde-3-phosphate dehydrogenase-like, C-terminal domain"/>
    <property type="match status" value="1"/>
</dbReference>
<dbReference type="Gene3D" id="3.40.50.2300">
    <property type="match status" value="2"/>
</dbReference>
<proteinExistence type="inferred from homology"/>
<dbReference type="InterPro" id="IPR035965">
    <property type="entry name" value="PAS-like_dom_sf"/>
</dbReference>
<keyword evidence="7" id="KW-1185">Reference proteome</keyword>
<gene>
    <name evidence="6" type="ORF">CCE01nite_19370</name>
</gene>
<evidence type="ECO:0000313" key="6">
    <source>
        <dbReference type="EMBL" id="GEA87988.1"/>
    </source>
</evidence>
<dbReference type="InterPro" id="IPR000014">
    <property type="entry name" value="PAS"/>
</dbReference>
<comment type="similarity">
    <text evidence="1">Belongs to the Gfo/Idh/MocA family.</text>
</comment>
<accession>A0A4Y3KYT5</accession>
<comment type="caution">
    <text evidence="6">The sequence shown here is derived from an EMBL/GenBank/DDBJ whole genome shotgun (WGS) entry which is preliminary data.</text>
</comment>
<dbReference type="InterPro" id="IPR013655">
    <property type="entry name" value="PAS_fold_3"/>
</dbReference>
<dbReference type="EMBL" id="BJLR01000017">
    <property type="protein sequence ID" value="GEA87988.1"/>
    <property type="molecule type" value="Genomic_DNA"/>
</dbReference>
<dbReference type="InterPro" id="IPR000700">
    <property type="entry name" value="PAS-assoc_C"/>
</dbReference>
<dbReference type="SUPFAM" id="SSF53822">
    <property type="entry name" value="Periplasmic binding protein-like I"/>
    <property type="match status" value="1"/>
</dbReference>
<evidence type="ECO:0000256" key="2">
    <source>
        <dbReference type="ARBA" id="ARBA00023015"/>
    </source>
</evidence>